<name>A0A934U0L3_9FIRM</name>
<dbReference type="GO" id="GO:0009307">
    <property type="term" value="P:DNA restriction-modification system"/>
    <property type="evidence" value="ECO:0007669"/>
    <property type="project" value="UniProtKB-KW"/>
</dbReference>
<keyword evidence="5" id="KW-0540">Nuclease</keyword>
<dbReference type="RefSeq" id="WP_201427192.1">
    <property type="nucleotide sequence ID" value="NZ_JAEQMG010000048.1"/>
</dbReference>
<dbReference type="SUPFAM" id="SSF116734">
    <property type="entry name" value="DNA methylase specificity domain"/>
    <property type="match status" value="2"/>
</dbReference>
<keyword evidence="5" id="KW-0255">Endonuclease</keyword>
<keyword evidence="5" id="KW-0378">Hydrolase</keyword>
<dbReference type="Gene3D" id="1.10.287.1120">
    <property type="entry name" value="Bipartite methylase S protein"/>
    <property type="match status" value="1"/>
</dbReference>
<evidence type="ECO:0000256" key="1">
    <source>
        <dbReference type="ARBA" id="ARBA00010923"/>
    </source>
</evidence>
<dbReference type="PANTHER" id="PTHR30408">
    <property type="entry name" value="TYPE-1 RESTRICTION ENZYME ECOKI SPECIFICITY PROTEIN"/>
    <property type="match status" value="1"/>
</dbReference>
<keyword evidence="3" id="KW-0238">DNA-binding</keyword>
<proteinExistence type="inferred from homology"/>
<dbReference type="PANTHER" id="PTHR30408:SF13">
    <property type="entry name" value="TYPE I RESTRICTION ENZYME HINDI SPECIFICITY SUBUNIT"/>
    <property type="match status" value="1"/>
</dbReference>
<evidence type="ECO:0000259" key="4">
    <source>
        <dbReference type="Pfam" id="PF01420"/>
    </source>
</evidence>
<dbReference type="InterPro" id="IPR044946">
    <property type="entry name" value="Restrct_endonuc_typeI_TRD_sf"/>
</dbReference>
<sequence>MGIVRFGELYAIPSGNGLSRPTAVRGEGYRMIGMGELFANDIITDMEMDRVKMSEKEKKNFFVEEGDLLFARQSLVAAGAGKCSIVKQLIEPTTYESHLIRVRLDKSKCNPWFYYYLFKLQNNPIKAIINQCAQAGIRGNELIRVKVPLVELRLQNHMVSILSAYDSLIETNNKRIKALEQMAENLYKEWFVRFRFPGHETAEFEDSKMGRIPSGFCVRKMQDVISDYIGGGWGNDEEDKDYAVKAYVIRGTDFPNVKRGNVSSCPLRYHKDSNYKSRELHDLDIILEVSGGTAEQPVGRTLLVTQDTIDRLGGQVICASFCKQIHLNKDMVSPYFYYYWMQFLYDTRIIDRFQLQSTGIINFQFEYFVRKGEILLPPKKLMEKFDQIIIPIYNSISALSKQNENLIKQRDLLLPRLMSSKLEV</sequence>
<evidence type="ECO:0000256" key="2">
    <source>
        <dbReference type="ARBA" id="ARBA00022747"/>
    </source>
</evidence>
<dbReference type="InterPro" id="IPR000055">
    <property type="entry name" value="Restrct_endonuc_typeI_TRD"/>
</dbReference>
<organism evidence="5 6">
    <name type="scientific">Ruminococcus difficilis</name>
    <dbReference type="NCBI Taxonomy" id="2763069"/>
    <lineage>
        <taxon>Bacteria</taxon>
        <taxon>Bacillati</taxon>
        <taxon>Bacillota</taxon>
        <taxon>Clostridia</taxon>
        <taxon>Eubacteriales</taxon>
        <taxon>Oscillospiraceae</taxon>
        <taxon>Ruminococcus</taxon>
    </lineage>
</organism>
<dbReference type="GO" id="GO:0003677">
    <property type="term" value="F:DNA binding"/>
    <property type="evidence" value="ECO:0007669"/>
    <property type="project" value="UniProtKB-KW"/>
</dbReference>
<feature type="domain" description="Type I restriction modification DNA specificity" evidence="4">
    <location>
        <begin position="27"/>
        <end position="181"/>
    </location>
</feature>
<dbReference type="AlphaFoldDB" id="A0A934U0L3"/>
<dbReference type="Pfam" id="PF01420">
    <property type="entry name" value="Methylase_S"/>
    <property type="match status" value="1"/>
</dbReference>
<dbReference type="Proteomes" id="UP000633365">
    <property type="component" value="Unassembled WGS sequence"/>
</dbReference>
<dbReference type="Gene3D" id="3.90.220.20">
    <property type="entry name" value="DNA methylase specificity domains"/>
    <property type="match status" value="2"/>
</dbReference>
<dbReference type="GO" id="GO:0004519">
    <property type="term" value="F:endonuclease activity"/>
    <property type="evidence" value="ECO:0007669"/>
    <property type="project" value="UniProtKB-KW"/>
</dbReference>
<evidence type="ECO:0000313" key="6">
    <source>
        <dbReference type="Proteomes" id="UP000633365"/>
    </source>
</evidence>
<dbReference type="EMBL" id="JAEQMG010000048">
    <property type="protein sequence ID" value="MBK6088293.1"/>
    <property type="molecule type" value="Genomic_DNA"/>
</dbReference>
<gene>
    <name evidence="5" type="ORF">JKK62_06420</name>
</gene>
<dbReference type="InterPro" id="IPR052021">
    <property type="entry name" value="Type-I_RS_S_subunit"/>
</dbReference>
<keyword evidence="2" id="KW-0680">Restriction system</keyword>
<evidence type="ECO:0000256" key="3">
    <source>
        <dbReference type="ARBA" id="ARBA00023125"/>
    </source>
</evidence>
<keyword evidence="6" id="KW-1185">Reference proteome</keyword>
<comment type="similarity">
    <text evidence="1">Belongs to the type-I restriction system S methylase family.</text>
</comment>
<reference evidence="5" key="1">
    <citation type="submission" date="2021-01" db="EMBL/GenBank/DDBJ databases">
        <title>Genome public.</title>
        <authorList>
            <person name="Liu C."/>
            <person name="Sun Q."/>
        </authorList>
    </citation>
    <scope>NUCLEOTIDE SEQUENCE</scope>
    <source>
        <strain evidence="5">M6</strain>
    </source>
</reference>
<comment type="caution">
    <text evidence="5">The sequence shown here is derived from an EMBL/GenBank/DDBJ whole genome shotgun (WGS) entry which is preliminary data.</text>
</comment>
<protein>
    <submittedName>
        <fullName evidence="5">Restriction endonuclease subunit S</fullName>
    </submittedName>
</protein>
<evidence type="ECO:0000313" key="5">
    <source>
        <dbReference type="EMBL" id="MBK6088293.1"/>
    </source>
</evidence>
<accession>A0A934U0L3</accession>
<dbReference type="CDD" id="cd17517">
    <property type="entry name" value="RMtype1_S_EcoKI_StySPI-TRD2-CR2_like"/>
    <property type="match status" value="1"/>
</dbReference>